<dbReference type="Pfam" id="PF13306">
    <property type="entry name" value="LRR_5"/>
    <property type="match status" value="1"/>
</dbReference>
<evidence type="ECO:0000256" key="4">
    <source>
        <dbReference type="ARBA" id="ARBA00023180"/>
    </source>
</evidence>
<evidence type="ECO:0000256" key="5">
    <source>
        <dbReference type="SAM" id="SignalP"/>
    </source>
</evidence>
<comment type="caution">
    <text evidence="6">The sequence shown here is derived from an EMBL/GenBank/DDBJ whole genome shotgun (WGS) entry which is preliminary data.</text>
</comment>
<dbReference type="PROSITE" id="PS51450">
    <property type="entry name" value="LRR"/>
    <property type="match status" value="1"/>
</dbReference>
<dbReference type="InterPro" id="IPR026906">
    <property type="entry name" value="LRR_5"/>
</dbReference>
<name>A0A834XMR4_APHGI</name>
<dbReference type="AlphaFoldDB" id="A0A834XMR4"/>
<dbReference type="InterPro" id="IPR003591">
    <property type="entry name" value="Leu-rich_rpt_typical-subtyp"/>
</dbReference>
<organism evidence="6 7">
    <name type="scientific">Aphidius gifuensis</name>
    <name type="common">Parasitoid wasp</name>
    <dbReference type="NCBI Taxonomy" id="684658"/>
    <lineage>
        <taxon>Eukaryota</taxon>
        <taxon>Metazoa</taxon>
        <taxon>Ecdysozoa</taxon>
        <taxon>Arthropoda</taxon>
        <taxon>Hexapoda</taxon>
        <taxon>Insecta</taxon>
        <taxon>Pterygota</taxon>
        <taxon>Neoptera</taxon>
        <taxon>Endopterygota</taxon>
        <taxon>Hymenoptera</taxon>
        <taxon>Apocrita</taxon>
        <taxon>Ichneumonoidea</taxon>
        <taxon>Braconidae</taxon>
        <taxon>Aphidiinae</taxon>
        <taxon>Aphidius</taxon>
    </lineage>
</organism>
<dbReference type="InterPro" id="IPR050467">
    <property type="entry name" value="LRFN"/>
</dbReference>
<proteinExistence type="predicted"/>
<dbReference type="EMBL" id="JACMRX010000006">
    <property type="protein sequence ID" value="KAF7988134.1"/>
    <property type="molecule type" value="Genomic_DNA"/>
</dbReference>
<dbReference type="PANTHER" id="PTHR45842">
    <property type="entry name" value="SYNAPTIC ADHESION-LIKE MOLECULE SALM"/>
    <property type="match status" value="1"/>
</dbReference>
<protein>
    <submittedName>
        <fullName evidence="6">Uncharacterized protein</fullName>
    </submittedName>
</protein>
<evidence type="ECO:0000256" key="2">
    <source>
        <dbReference type="ARBA" id="ARBA00022729"/>
    </source>
</evidence>
<dbReference type="SUPFAM" id="SSF52058">
    <property type="entry name" value="L domain-like"/>
    <property type="match status" value="1"/>
</dbReference>
<evidence type="ECO:0000256" key="3">
    <source>
        <dbReference type="ARBA" id="ARBA00022737"/>
    </source>
</evidence>
<dbReference type="InterPro" id="IPR032675">
    <property type="entry name" value="LRR_dom_sf"/>
</dbReference>
<evidence type="ECO:0000256" key="1">
    <source>
        <dbReference type="ARBA" id="ARBA00022614"/>
    </source>
</evidence>
<keyword evidence="2 5" id="KW-0732">Signal</keyword>
<evidence type="ECO:0000313" key="6">
    <source>
        <dbReference type="EMBL" id="KAF7988134.1"/>
    </source>
</evidence>
<keyword evidence="4" id="KW-0325">Glycoprotein</keyword>
<feature type="chain" id="PRO_5032470238" evidence="5">
    <location>
        <begin position="23"/>
        <end position="349"/>
    </location>
</feature>
<dbReference type="OrthoDB" id="676979at2759"/>
<dbReference type="InterPro" id="IPR001611">
    <property type="entry name" value="Leu-rich_rpt"/>
</dbReference>
<gene>
    <name evidence="6" type="ORF">HCN44_007628</name>
</gene>
<dbReference type="PANTHER" id="PTHR45842:SF12">
    <property type="entry name" value="KEKKON 5, ISOFORM A"/>
    <property type="match status" value="1"/>
</dbReference>
<dbReference type="Gene3D" id="3.80.10.10">
    <property type="entry name" value="Ribonuclease Inhibitor"/>
    <property type="match status" value="2"/>
</dbReference>
<keyword evidence="3" id="KW-0677">Repeat</keyword>
<keyword evidence="1" id="KW-0433">Leucine-rich repeat</keyword>
<dbReference type="Proteomes" id="UP000639338">
    <property type="component" value="Unassembled WGS sequence"/>
</dbReference>
<reference evidence="6 7" key="1">
    <citation type="submission" date="2020-08" db="EMBL/GenBank/DDBJ databases">
        <title>Aphidius gifuensis genome sequencing and assembly.</title>
        <authorList>
            <person name="Du Z."/>
        </authorList>
    </citation>
    <scope>NUCLEOTIDE SEQUENCE [LARGE SCALE GENOMIC DNA]</scope>
    <source>
        <strain evidence="6">YNYX2018</strain>
        <tissue evidence="6">Adults</tissue>
    </source>
</reference>
<accession>A0A834XMR4</accession>
<dbReference type="Pfam" id="PF13855">
    <property type="entry name" value="LRR_8"/>
    <property type="match status" value="2"/>
</dbReference>
<feature type="signal peptide" evidence="5">
    <location>
        <begin position="1"/>
        <end position="22"/>
    </location>
</feature>
<keyword evidence="7" id="KW-1185">Reference proteome</keyword>
<dbReference type="SMART" id="SM00369">
    <property type="entry name" value="LRR_TYP"/>
    <property type="match status" value="4"/>
</dbReference>
<sequence length="349" mass="39889">MKNNLSFLSFVIVLCFKDFVESEDINCEIKESVKVCKFKHILISVKSNDDYTTISDDNISLIMPRAFTATKTINVVLNFAKGPLKIEPESFKGLEKTAGLDLSSKKSTITLNDDTFLYTPKLEVLTMTLNEATTTLSNKFKTLKELKQLMIFGGHLDIIKNDTFTSANDQLLYLQISSCSIFFIEPKTFVNLTNLQSLDLSNNSLMGIAPGTFDGLSNLTILNLQKNNIYKIKEATLNELVSLYYFDIRDNDLTEISKETFYNTKIERLFLQNNRLKIIQKELFNYTNSKLIKEIDLHNNYIDYIDKGVFAELNLDVLRLSKNKLGGITKEMEKQFCEKSTGIEIFFFG</sequence>
<dbReference type="PRINTS" id="PR00019">
    <property type="entry name" value="LEURICHRPT"/>
</dbReference>
<evidence type="ECO:0000313" key="7">
    <source>
        <dbReference type="Proteomes" id="UP000639338"/>
    </source>
</evidence>